<dbReference type="GO" id="GO:0005302">
    <property type="term" value="F:L-tyrosine transmembrane transporter activity"/>
    <property type="evidence" value="ECO:0007669"/>
    <property type="project" value="TreeGrafter"/>
</dbReference>
<keyword evidence="4 5" id="KW-0472">Membrane</keyword>
<dbReference type="EMBL" id="JBGBPQ010000003">
    <property type="protein sequence ID" value="KAL1526914.1"/>
    <property type="molecule type" value="Genomic_DNA"/>
</dbReference>
<evidence type="ECO:0000256" key="3">
    <source>
        <dbReference type="ARBA" id="ARBA00022989"/>
    </source>
</evidence>
<dbReference type="InterPro" id="IPR013057">
    <property type="entry name" value="AA_transpt_TM"/>
</dbReference>
<name>A0AB34K3G9_PRYPA</name>
<comment type="caution">
    <text evidence="7">The sequence shown here is derived from an EMBL/GenBank/DDBJ whole genome shotgun (WGS) entry which is preliminary data.</text>
</comment>
<dbReference type="Pfam" id="PF01490">
    <property type="entry name" value="Aa_trans"/>
    <property type="match status" value="2"/>
</dbReference>
<gene>
    <name evidence="7" type="ORF">AB1Y20_015605</name>
</gene>
<evidence type="ECO:0000256" key="5">
    <source>
        <dbReference type="SAM" id="Phobius"/>
    </source>
</evidence>
<evidence type="ECO:0000256" key="1">
    <source>
        <dbReference type="ARBA" id="ARBA00004141"/>
    </source>
</evidence>
<dbReference type="GO" id="GO:0005290">
    <property type="term" value="F:L-histidine transmembrane transporter activity"/>
    <property type="evidence" value="ECO:0007669"/>
    <property type="project" value="TreeGrafter"/>
</dbReference>
<feature type="transmembrane region" description="Helical" evidence="5">
    <location>
        <begin position="379"/>
        <end position="399"/>
    </location>
</feature>
<keyword evidence="2 5" id="KW-0812">Transmembrane</keyword>
<feature type="domain" description="Amino acid transporter transmembrane" evidence="6">
    <location>
        <begin position="2"/>
        <end position="284"/>
    </location>
</feature>
<protein>
    <recommendedName>
        <fullName evidence="6">Amino acid transporter transmembrane domain-containing protein</fullName>
    </recommendedName>
</protein>
<dbReference type="GO" id="GO:0015194">
    <property type="term" value="F:L-serine transmembrane transporter activity"/>
    <property type="evidence" value="ECO:0007669"/>
    <property type="project" value="TreeGrafter"/>
</dbReference>
<evidence type="ECO:0000256" key="4">
    <source>
        <dbReference type="ARBA" id="ARBA00023136"/>
    </source>
</evidence>
<dbReference type="GO" id="GO:0015189">
    <property type="term" value="F:L-lysine transmembrane transporter activity"/>
    <property type="evidence" value="ECO:0007669"/>
    <property type="project" value="TreeGrafter"/>
</dbReference>
<dbReference type="GO" id="GO:0061459">
    <property type="term" value="F:L-arginine transmembrane transporter activity"/>
    <property type="evidence" value="ECO:0007669"/>
    <property type="project" value="TreeGrafter"/>
</dbReference>
<evidence type="ECO:0000313" key="7">
    <source>
        <dbReference type="EMBL" id="KAL1526914.1"/>
    </source>
</evidence>
<feature type="transmembrane region" description="Helical" evidence="5">
    <location>
        <begin position="306"/>
        <end position="329"/>
    </location>
</feature>
<evidence type="ECO:0000259" key="6">
    <source>
        <dbReference type="Pfam" id="PF01490"/>
    </source>
</evidence>
<feature type="transmembrane region" description="Helical" evidence="5">
    <location>
        <begin position="32"/>
        <end position="53"/>
    </location>
</feature>
<organism evidence="7 8">
    <name type="scientific">Prymnesium parvum</name>
    <name type="common">Toxic golden alga</name>
    <dbReference type="NCBI Taxonomy" id="97485"/>
    <lineage>
        <taxon>Eukaryota</taxon>
        <taxon>Haptista</taxon>
        <taxon>Haptophyta</taxon>
        <taxon>Prymnesiophyceae</taxon>
        <taxon>Prymnesiales</taxon>
        <taxon>Prymnesiaceae</taxon>
        <taxon>Prymnesium</taxon>
    </lineage>
</organism>
<reference evidence="7 8" key="1">
    <citation type="journal article" date="2024" name="Science">
        <title>Giant polyketide synthase enzymes in the biosynthesis of giant marine polyether toxins.</title>
        <authorList>
            <person name="Fallon T.R."/>
            <person name="Shende V.V."/>
            <person name="Wierzbicki I.H."/>
            <person name="Pendleton A.L."/>
            <person name="Watervoot N.F."/>
            <person name="Auber R.P."/>
            <person name="Gonzalez D.J."/>
            <person name="Wisecaver J.H."/>
            <person name="Moore B.S."/>
        </authorList>
    </citation>
    <scope>NUCLEOTIDE SEQUENCE [LARGE SCALE GENOMIC DNA]</scope>
    <source>
        <strain evidence="7 8">12B1</strain>
    </source>
</reference>
<proteinExistence type="predicted"/>
<dbReference type="GO" id="GO:0005774">
    <property type="term" value="C:vacuolar membrane"/>
    <property type="evidence" value="ECO:0007669"/>
    <property type="project" value="UniProtKB-SubCell"/>
</dbReference>
<evidence type="ECO:0000256" key="2">
    <source>
        <dbReference type="ARBA" id="ARBA00022692"/>
    </source>
</evidence>
<keyword evidence="8" id="KW-1185">Reference proteome</keyword>
<keyword evidence="3 5" id="KW-1133">Transmembrane helix</keyword>
<evidence type="ECO:0000313" key="8">
    <source>
        <dbReference type="Proteomes" id="UP001515480"/>
    </source>
</evidence>
<feature type="transmembrane region" description="Helical" evidence="5">
    <location>
        <begin position="155"/>
        <end position="178"/>
    </location>
</feature>
<dbReference type="Proteomes" id="UP001515480">
    <property type="component" value="Unassembled WGS sequence"/>
</dbReference>
<accession>A0AB34K3G9</accession>
<dbReference type="GO" id="GO:0005313">
    <property type="term" value="F:L-glutamate transmembrane transporter activity"/>
    <property type="evidence" value="ECO:0007669"/>
    <property type="project" value="TreeGrafter"/>
</dbReference>
<feature type="domain" description="Amino acid transporter transmembrane" evidence="6">
    <location>
        <begin position="295"/>
        <end position="340"/>
    </location>
</feature>
<feature type="transmembrane region" description="Helical" evidence="5">
    <location>
        <begin position="198"/>
        <end position="223"/>
    </location>
</feature>
<dbReference type="AlphaFoldDB" id="A0AB34K3G9"/>
<comment type="subcellular location">
    <subcellularLocation>
        <location evidence="1">Membrane</location>
        <topology evidence="1">Multi-pass membrane protein</topology>
    </subcellularLocation>
</comment>
<dbReference type="PANTHER" id="PTHR22950">
    <property type="entry name" value="AMINO ACID TRANSPORTER"/>
    <property type="match status" value="1"/>
</dbReference>
<feature type="transmembrane region" description="Helical" evidence="5">
    <location>
        <begin position="235"/>
        <end position="259"/>
    </location>
</feature>
<sequence>MATWRASVTALVKTIVGAGVLGLPFAFAQTGFLVGIALLSLAAAAQLFALHLLAQLSLSAISRAETPSYRSFALQAFGSATGAAWVEAINAVHCFGTGTSYLIVIGDLCPPLVRASGVRVAALCERRVWIALLALLVELPLFSRRTLDALKLTSAIGNAAVALVAALTALFAAGVLHPASTPSSPVSVLPPPDYSSPLASKVGVLGVYVFAFACAMNLPTLVVEMARPSVRRVGSALSVGVGLSALLYLLVGGCGAVAFGESVSPNLLLSFPTDGAARWWLRVVSSLASPCSSRVTVAMLVDSLDLALGLVGGSTGMLIGFIFPAIFYYQVKRREMYTQDTADEETTDSKSGTLGDDLEHSTAYRLIDRGPTSYMRNGAFVMAVGGTLLIPVLVGAQVLKIVGS</sequence>